<dbReference type="Proteomes" id="UP000031516">
    <property type="component" value="Unassembled WGS sequence"/>
</dbReference>
<dbReference type="GO" id="GO:0034080">
    <property type="term" value="P:CENP-A containing chromatin assembly"/>
    <property type="evidence" value="ECO:0007669"/>
    <property type="project" value="InterPro"/>
</dbReference>
<dbReference type="Gene3D" id="3.10.20.720">
    <property type="match status" value="1"/>
</dbReference>
<evidence type="ECO:0000313" key="2">
    <source>
        <dbReference type="Proteomes" id="UP000031516"/>
    </source>
</evidence>
<sequence>MHNRVRRDAGGSNAIARNKLARLGADSMVKLIKVWLETHEIEDSQLLSESLVALVDKRGVRNIAAMAVSRWWPSFSREQLAQLDIWSILCNTSTNQWVSSRCLDRDGGHFLMNSDPDDFVKGMCEQFHRLYEIDVRLERNDESAMYICRVQLFEANDGVVINTHKPFYFGITTGHSIVFHSPQTDTHSLLILQAFSRVHSKVLTLQRITRKPTASLFELNLSMGLPSINTTGFGIWSVYAQGGQLEPSPLTEPEDHPLQDVMTQPLLRGQMKRRNDIAMLKFKGSTSGVKRQKEYNMKRMNDRIYGNADGNFEEVTKYDSLLPVRRVNFTYHDTETKTKIRINLSGKDVFGGLHELSDNGFIDAEVVPDWLCGDHGDSSGVIIDNVFTPSPTGGLI</sequence>
<comment type="caution">
    <text evidence="1">The sequence shown here is derived from an EMBL/GenBank/DDBJ whole genome shotgun (WGS) entry which is preliminary data.</text>
</comment>
<accession>A0A0A8L6D8</accession>
<reference evidence="1 2" key="1">
    <citation type="submission" date="2014-03" db="EMBL/GenBank/DDBJ databases">
        <title>The genome of Kluyveromyces dobzhanskii.</title>
        <authorList>
            <person name="Nystedt B."/>
            <person name="Astrom S."/>
        </authorList>
    </citation>
    <scope>NUCLEOTIDE SEQUENCE [LARGE SCALE GENOMIC DNA]</scope>
    <source>
        <strain evidence="1 2">CBS 2104</strain>
    </source>
</reference>
<organism evidence="1 2">
    <name type="scientific">Kluyveromyces dobzhanskii CBS 2104</name>
    <dbReference type="NCBI Taxonomy" id="1427455"/>
    <lineage>
        <taxon>Eukaryota</taxon>
        <taxon>Fungi</taxon>
        <taxon>Dikarya</taxon>
        <taxon>Ascomycota</taxon>
        <taxon>Saccharomycotina</taxon>
        <taxon>Saccharomycetes</taxon>
        <taxon>Saccharomycetales</taxon>
        <taxon>Saccharomycetaceae</taxon>
        <taxon>Kluyveromyces</taxon>
    </lineage>
</organism>
<dbReference type="GO" id="GO:0007059">
    <property type="term" value="P:chromosome segregation"/>
    <property type="evidence" value="ECO:0007669"/>
    <property type="project" value="InterPro"/>
</dbReference>
<name>A0A0A8L6D8_9SACH</name>
<dbReference type="EMBL" id="CCBQ010000027">
    <property type="protein sequence ID" value="CDO93795.1"/>
    <property type="molecule type" value="Genomic_DNA"/>
</dbReference>
<dbReference type="InterPro" id="IPR007902">
    <property type="entry name" value="Chl4/mis15/CENP-N"/>
</dbReference>
<dbReference type="Pfam" id="PF05238">
    <property type="entry name" value="CENP-N"/>
    <property type="match status" value="1"/>
</dbReference>
<dbReference type="AlphaFoldDB" id="A0A0A8L6D8"/>
<dbReference type="OrthoDB" id="6585699at2759"/>
<proteinExistence type="predicted"/>
<keyword evidence="2" id="KW-1185">Reference proteome</keyword>
<protein>
    <submittedName>
        <fullName evidence="1">WGS project CCBQ000000000 data, contig 00102</fullName>
    </submittedName>
</protein>
<evidence type="ECO:0000313" key="1">
    <source>
        <dbReference type="EMBL" id="CDO93795.1"/>
    </source>
</evidence>
<gene>
    <name evidence="1" type="ORF">KLDO_g2085</name>
</gene>